<dbReference type="GO" id="GO:0000976">
    <property type="term" value="F:transcription cis-regulatory region binding"/>
    <property type="evidence" value="ECO:0007669"/>
    <property type="project" value="TreeGrafter"/>
</dbReference>
<keyword evidence="4" id="KW-0804">Transcription</keyword>
<evidence type="ECO:0000256" key="3">
    <source>
        <dbReference type="ARBA" id="ARBA00023125"/>
    </source>
</evidence>
<dbReference type="InterPro" id="IPR036390">
    <property type="entry name" value="WH_DNA-bd_sf"/>
</dbReference>
<dbReference type="Pfam" id="PF00126">
    <property type="entry name" value="HTH_1"/>
    <property type="match status" value="2"/>
</dbReference>
<gene>
    <name evidence="6" type="ORF">E4656_09985</name>
</gene>
<dbReference type="OrthoDB" id="9814165at2"/>
<protein>
    <submittedName>
        <fullName evidence="6">LysR family transcriptional regulator</fullName>
    </submittedName>
</protein>
<keyword evidence="3" id="KW-0238">DNA-binding</keyword>
<comment type="similarity">
    <text evidence="1">Belongs to the LysR transcriptional regulatory family.</text>
</comment>
<dbReference type="EMBL" id="SRMF01000003">
    <property type="protein sequence ID" value="TGG93373.1"/>
    <property type="molecule type" value="Genomic_DNA"/>
</dbReference>
<dbReference type="PROSITE" id="PS50931">
    <property type="entry name" value="HTH_LYSR"/>
    <property type="match status" value="2"/>
</dbReference>
<dbReference type="InterPro" id="IPR000847">
    <property type="entry name" value="LysR_HTH_N"/>
</dbReference>
<dbReference type="SUPFAM" id="SSF46785">
    <property type="entry name" value="Winged helix' DNA-binding domain"/>
    <property type="match status" value="2"/>
</dbReference>
<comment type="caution">
    <text evidence="6">The sequence shown here is derived from an EMBL/GenBank/DDBJ whole genome shotgun (WGS) entry which is preliminary data.</text>
</comment>
<name>A0A4Z0WBS5_9GAMM</name>
<evidence type="ECO:0000256" key="4">
    <source>
        <dbReference type="ARBA" id="ARBA00023163"/>
    </source>
</evidence>
<evidence type="ECO:0000313" key="6">
    <source>
        <dbReference type="EMBL" id="TGG93373.1"/>
    </source>
</evidence>
<proteinExistence type="inferred from homology"/>
<keyword evidence="7" id="KW-1185">Reference proteome</keyword>
<dbReference type="SUPFAM" id="SSF53850">
    <property type="entry name" value="Periplasmic binding protein-like II"/>
    <property type="match status" value="1"/>
</dbReference>
<dbReference type="PRINTS" id="PR00039">
    <property type="entry name" value="HTHLYSR"/>
</dbReference>
<dbReference type="GO" id="GO:0003700">
    <property type="term" value="F:DNA-binding transcription factor activity"/>
    <property type="evidence" value="ECO:0007669"/>
    <property type="project" value="InterPro"/>
</dbReference>
<dbReference type="Gene3D" id="3.40.190.10">
    <property type="entry name" value="Periplasmic binding protein-like II"/>
    <property type="match status" value="2"/>
</dbReference>
<dbReference type="AlphaFoldDB" id="A0A4Z0WBS5"/>
<dbReference type="PANTHER" id="PTHR30126:SF98">
    <property type="entry name" value="HTH-TYPE TRANSCRIPTIONAL ACTIVATOR BAUR"/>
    <property type="match status" value="1"/>
</dbReference>
<dbReference type="InterPro" id="IPR036388">
    <property type="entry name" value="WH-like_DNA-bd_sf"/>
</dbReference>
<dbReference type="Proteomes" id="UP000297475">
    <property type="component" value="Unassembled WGS sequence"/>
</dbReference>
<evidence type="ECO:0000313" key="7">
    <source>
        <dbReference type="Proteomes" id="UP000297475"/>
    </source>
</evidence>
<feature type="domain" description="HTH lysR-type" evidence="5">
    <location>
        <begin position="13"/>
        <end position="70"/>
    </location>
</feature>
<keyword evidence="2" id="KW-0805">Transcription regulation</keyword>
<reference evidence="6 7" key="1">
    <citation type="submission" date="2019-04" db="EMBL/GenBank/DDBJ databases">
        <title>Natronospirillum operosus gen. nov., sp. nov., a haloalkaliphilic satellite isolated from decaying biomass of laboratory culture of cyanobacterium Geitlerinema sp. and proposal of Natronospirillaceae fam. nov. and Saccharospirillaceae fam. nov.</title>
        <authorList>
            <person name="Kevbrin V."/>
            <person name="Boltyanskaya Y."/>
            <person name="Koziaeva V."/>
            <person name="Grouzdev D.S."/>
            <person name="Park M."/>
            <person name="Cho J."/>
        </authorList>
    </citation>
    <scope>NUCLEOTIDE SEQUENCE [LARGE SCALE GENOMIC DNA]</scope>
    <source>
        <strain evidence="6 7">G-116</strain>
    </source>
</reference>
<dbReference type="Gene3D" id="1.10.10.10">
    <property type="entry name" value="Winged helix-like DNA-binding domain superfamily/Winged helix DNA-binding domain"/>
    <property type="match status" value="2"/>
</dbReference>
<dbReference type="PANTHER" id="PTHR30126">
    <property type="entry name" value="HTH-TYPE TRANSCRIPTIONAL REGULATOR"/>
    <property type="match status" value="1"/>
</dbReference>
<organism evidence="6 7">
    <name type="scientific">Natronospirillum operosum</name>
    <dbReference type="NCBI Taxonomy" id="2759953"/>
    <lineage>
        <taxon>Bacteria</taxon>
        <taxon>Pseudomonadati</taxon>
        <taxon>Pseudomonadota</taxon>
        <taxon>Gammaproteobacteria</taxon>
        <taxon>Oceanospirillales</taxon>
        <taxon>Natronospirillaceae</taxon>
        <taxon>Natronospirillum</taxon>
    </lineage>
</organism>
<sequence>MLQTMTARTDRQPNMRHLRAVSEVAALHSITAAAERVFLSQSALTQAIAKLEQAIGCRLFRRHHSGLTPTNEGKLFLQRVNRCLYLLQQGVREALRSGIAKTDNPHPAEHPAQLLTNAQLRALIAIQRAPSYSSAARSLGISQPAIHKAARELESNLNLHLFEPTRSGVRLTEAGENLARFARLALREIELGFDELASLSGEDTTTIAIGVVPLARTNVLPEAINRLTELKPELHISVIDGAYEDLLMQLLSGDIDMMIGGLVDPPPTDTITQLPLFNTTFSLVVRQGHPLATQPGLRLADLLDYRWVIPRRGTPAREFFEALIGQPFPGSLKGAVESGSQIVTRELLAGSDRISLLSSYQIRHDQRSGLLTALDIDLPGPQQTIVLALRKDWHPTPPHLLLISIIKTLGQHEGAMDVQSALS</sequence>
<dbReference type="InterPro" id="IPR005119">
    <property type="entry name" value="LysR_subst-bd"/>
</dbReference>
<accession>A0A4Z0WBS5</accession>
<evidence type="ECO:0000259" key="5">
    <source>
        <dbReference type="PROSITE" id="PS50931"/>
    </source>
</evidence>
<feature type="domain" description="HTH lysR-type" evidence="5">
    <location>
        <begin position="115"/>
        <end position="172"/>
    </location>
</feature>
<evidence type="ECO:0000256" key="1">
    <source>
        <dbReference type="ARBA" id="ARBA00009437"/>
    </source>
</evidence>
<dbReference type="Pfam" id="PF03466">
    <property type="entry name" value="LysR_substrate"/>
    <property type="match status" value="1"/>
</dbReference>
<evidence type="ECO:0000256" key="2">
    <source>
        <dbReference type="ARBA" id="ARBA00023015"/>
    </source>
</evidence>